<name>A0A5F7ZJY2_MACMU</name>
<organism evidence="2 3">
    <name type="scientific">Macaca mulatta</name>
    <name type="common">Rhesus macaque</name>
    <dbReference type="NCBI Taxonomy" id="9544"/>
    <lineage>
        <taxon>Eukaryota</taxon>
        <taxon>Metazoa</taxon>
        <taxon>Chordata</taxon>
        <taxon>Craniata</taxon>
        <taxon>Vertebrata</taxon>
        <taxon>Euteleostomi</taxon>
        <taxon>Mammalia</taxon>
        <taxon>Eutheria</taxon>
        <taxon>Euarchontoglires</taxon>
        <taxon>Primates</taxon>
        <taxon>Haplorrhini</taxon>
        <taxon>Catarrhini</taxon>
        <taxon>Cercopithecidae</taxon>
        <taxon>Cercopithecinae</taxon>
        <taxon>Macaca</taxon>
    </lineage>
</organism>
<evidence type="ECO:0000313" key="3">
    <source>
        <dbReference type="Proteomes" id="UP000006718"/>
    </source>
</evidence>
<reference evidence="2" key="3">
    <citation type="submission" date="2025-08" db="UniProtKB">
        <authorList>
            <consortium name="Ensembl"/>
        </authorList>
    </citation>
    <scope>IDENTIFICATION</scope>
    <source>
        <strain evidence="2">17573</strain>
    </source>
</reference>
<dbReference type="InParanoid" id="A0A5F7ZJY2"/>
<reference evidence="2" key="2">
    <citation type="submission" date="2019-01" db="EMBL/GenBank/DDBJ databases">
        <authorList>
            <person name="Graves T."/>
            <person name="Eichler E.E."/>
            <person name="Wilson R.K."/>
        </authorList>
    </citation>
    <scope>NUCLEOTIDE SEQUENCE [LARGE SCALE GENOMIC DNA]</scope>
    <source>
        <strain evidence="2">17573</strain>
    </source>
</reference>
<keyword evidence="3" id="KW-1185">Reference proteome</keyword>
<dbReference type="AlphaFoldDB" id="A0A5F7ZJY2"/>
<evidence type="ECO:0000256" key="1">
    <source>
        <dbReference type="SAM" id="MobiDB-lite"/>
    </source>
</evidence>
<reference evidence="3" key="1">
    <citation type="journal article" date="2007" name="Science">
        <title>Evolutionary and biomedical insights from the rhesus macaque genome.</title>
        <authorList>
            <person name="Gibbs R.A."/>
            <person name="Rogers J."/>
            <person name="Katze M.G."/>
            <person name="Bumgarner R."/>
            <person name="Weinstock G.M."/>
            <person name="Mardis E.R."/>
            <person name="Remington K.A."/>
            <person name="Strausberg R.L."/>
            <person name="Venter J.C."/>
            <person name="Wilson R.K."/>
            <person name="Batzer M.A."/>
            <person name="Bustamante C.D."/>
            <person name="Eichler E.E."/>
            <person name="Hahn M.W."/>
            <person name="Hardison R.C."/>
            <person name="Makova K.D."/>
            <person name="Miller W."/>
            <person name="Milosavljevic A."/>
            <person name="Palermo R.E."/>
            <person name="Siepel A."/>
            <person name="Sikela J.M."/>
            <person name="Attaway T."/>
            <person name="Bell S."/>
            <person name="Bernard K.E."/>
            <person name="Buhay C.J."/>
            <person name="Chandrabose M.N."/>
            <person name="Dao M."/>
            <person name="Davis C."/>
            <person name="Delehaunty K.D."/>
            <person name="Ding Y."/>
            <person name="Dinh H.H."/>
            <person name="Dugan-Rocha S."/>
            <person name="Fulton L.A."/>
            <person name="Gabisi R.A."/>
            <person name="Garner T.T."/>
            <person name="Godfrey J."/>
            <person name="Hawes A.C."/>
            <person name="Hernandez J."/>
            <person name="Hines S."/>
            <person name="Holder M."/>
            <person name="Hume J."/>
            <person name="Jhangiani S.N."/>
            <person name="Joshi V."/>
            <person name="Khan Z.M."/>
            <person name="Kirkness E.F."/>
            <person name="Cree A."/>
            <person name="Fowler R.G."/>
            <person name="Lee S."/>
            <person name="Lewis L.R."/>
            <person name="Li Z."/>
            <person name="Liu Y.-S."/>
            <person name="Moore S.M."/>
            <person name="Muzny D."/>
            <person name="Nazareth L.V."/>
            <person name="Ngo D.N."/>
            <person name="Okwuonu G.O."/>
            <person name="Pai G."/>
            <person name="Parker D."/>
            <person name="Paul H.A."/>
            <person name="Pfannkoch C."/>
            <person name="Pohl C.S."/>
            <person name="Rogers Y.-H.C."/>
            <person name="Ruiz S.J."/>
            <person name="Sabo A."/>
            <person name="Santibanez J."/>
            <person name="Schneider B.W."/>
            <person name="Smith S.M."/>
            <person name="Sodergren E."/>
            <person name="Svatek A.F."/>
            <person name="Utterback T.R."/>
            <person name="Vattathil S."/>
            <person name="Warren W."/>
            <person name="White C.S."/>
            <person name="Chinwalla A.T."/>
            <person name="Feng Y."/>
            <person name="Halpern A.L."/>
            <person name="Hillier L.W."/>
            <person name="Huang X."/>
            <person name="Minx P."/>
            <person name="Nelson J.O."/>
            <person name="Pepin K.H."/>
            <person name="Qin X."/>
            <person name="Sutton G.G."/>
            <person name="Venter E."/>
            <person name="Walenz B.P."/>
            <person name="Wallis J.W."/>
            <person name="Worley K.C."/>
            <person name="Yang S.-P."/>
            <person name="Jones S.M."/>
            <person name="Marra M.A."/>
            <person name="Rocchi M."/>
            <person name="Schein J.E."/>
            <person name="Baertsch R."/>
            <person name="Clarke L."/>
            <person name="Csuros M."/>
            <person name="Glasscock J."/>
            <person name="Harris R.A."/>
            <person name="Havlak P."/>
            <person name="Jackson A.R."/>
            <person name="Jiang H."/>
            <person name="Liu Y."/>
            <person name="Messina D.N."/>
            <person name="Shen Y."/>
            <person name="Song H.X.-Z."/>
            <person name="Wylie T."/>
            <person name="Zhang L."/>
            <person name="Birney E."/>
            <person name="Han K."/>
            <person name="Konkel M.K."/>
            <person name="Lee J."/>
            <person name="Smit A.F.A."/>
            <person name="Ullmer B."/>
            <person name="Wang H."/>
            <person name="Xing J."/>
            <person name="Burhans R."/>
            <person name="Cheng Z."/>
            <person name="Karro J.E."/>
            <person name="Ma J."/>
            <person name="Raney B."/>
            <person name="She X."/>
            <person name="Cox M.J."/>
            <person name="Demuth J.P."/>
            <person name="Dumas L.J."/>
            <person name="Han S.-G."/>
            <person name="Hopkins J."/>
            <person name="Karimpour-Fard A."/>
            <person name="Kim Y.H."/>
            <person name="Pollack J.R."/>
            <person name="Vinar T."/>
            <person name="Addo-Quaye C."/>
            <person name="Degenhardt J."/>
            <person name="Denby A."/>
            <person name="Hubisz M.J."/>
            <person name="Indap A."/>
            <person name="Kosiol C."/>
            <person name="Lahn B.T."/>
            <person name="Lawson H.A."/>
            <person name="Marklein A."/>
            <person name="Nielsen R."/>
            <person name="Vallender E.J."/>
            <person name="Clark A.G."/>
            <person name="Ferguson B."/>
            <person name="Hernandez R.D."/>
            <person name="Hirani K."/>
            <person name="Kehrer-Sawatzki H."/>
            <person name="Kolb J."/>
            <person name="Patil S."/>
            <person name="Pu L.-L."/>
            <person name="Ren Y."/>
            <person name="Smith D.G."/>
            <person name="Wheeler D.A."/>
            <person name="Schenck I."/>
            <person name="Ball E.V."/>
            <person name="Chen R."/>
            <person name="Cooper D.N."/>
            <person name="Giardine B."/>
            <person name="Hsu F."/>
            <person name="Kent W.J."/>
            <person name="Lesk A."/>
            <person name="Nelson D.L."/>
            <person name="O'brien W.E."/>
            <person name="Pruefer K."/>
            <person name="Stenson P.D."/>
            <person name="Wallace J.C."/>
            <person name="Ke H."/>
            <person name="Liu X.-M."/>
            <person name="Wang P."/>
            <person name="Xiang A.P."/>
            <person name="Yang F."/>
            <person name="Barber G.P."/>
            <person name="Haussler D."/>
            <person name="Karolchik D."/>
            <person name="Kern A.D."/>
            <person name="Kuhn R.M."/>
            <person name="Smith K.E."/>
            <person name="Zwieg A.S."/>
        </authorList>
    </citation>
    <scope>NUCLEOTIDE SEQUENCE [LARGE SCALE GENOMIC DNA]</scope>
    <source>
        <strain evidence="3">17573</strain>
    </source>
</reference>
<dbReference type="Bgee" id="ENSMMUG00000052546">
    <property type="expression patterns" value="Expressed in cortex of kidney and 2 other cell types or tissues"/>
</dbReference>
<dbReference type="GeneTree" id="ENSGT00860000134306"/>
<accession>A0A5F7ZJY2</accession>
<dbReference type="PaxDb" id="9544-ENSMMUP00000025694"/>
<reference evidence="2" key="4">
    <citation type="submission" date="2025-09" db="UniProtKB">
        <authorList>
            <consortium name="Ensembl"/>
        </authorList>
    </citation>
    <scope>IDENTIFICATION</scope>
    <source>
        <strain evidence="2">17573</strain>
    </source>
</reference>
<feature type="region of interest" description="Disordered" evidence="1">
    <location>
        <begin position="53"/>
        <end position="111"/>
    </location>
</feature>
<proteinExistence type="predicted"/>
<dbReference type="Proteomes" id="UP000006718">
    <property type="component" value="Chromosome 2"/>
</dbReference>
<sequence>SGPRVRGASGGHSLECSPASEVLGLPVWAAAPPKRFSLGKPFAARLVSGPRPAAHGVLRLPSAPPGHPAEPPRAAACSLTPHRAPSAKRMLRSSEAARGSPRGSEDTDPTRAVTCLVSSRSVLFGRARWLKPVIPALWEAETGGSRGQEIETILANTVKPRLY</sequence>
<dbReference type="Ensembl" id="ENSMMUT00000088191.1">
    <property type="protein sequence ID" value="ENSMMUP00000064937.1"/>
    <property type="gene ID" value="ENSMMUG00000052546.1"/>
</dbReference>
<protein>
    <submittedName>
        <fullName evidence="2">Uncharacterized protein</fullName>
    </submittedName>
</protein>
<feature type="compositionally biased region" description="Pro residues" evidence="1">
    <location>
        <begin position="62"/>
        <end position="71"/>
    </location>
</feature>
<dbReference type="VEuPathDB" id="HostDB:ENSMMUG00000052546"/>
<evidence type="ECO:0000313" key="2">
    <source>
        <dbReference type="Ensembl" id="ENSMMUP00000064937.1"/>
    </source>
</evidence>